<dbReference type="PANTHER" id="PTHR38045:SF1">
    <property type="entry name" value="HEPARINASE II_III-LIKE PROTEIN"/>
    <property type="match status" value="1"/>
</dbReference>
<dbReference type="RefSeq" id="WP_110169292.1">
    <property type="nucleotide sequence ID" value="NZ_CP015136.1"/>
</dbReference>
<dbReference type="Gene3D" id="1.50.10.100">
    <property type="entry name" value="Chondroitin AC/alginate lyase"/>
    <property type="match status" value="1"/>
</dbReference>
<feature type="compositionally biased region" description="Polar residues" evidence="2">
    <location>
        <begin position="54"/>
        <end position="63"/>
    </location>
</feature>
<dbReference type="InterPro" id="IPR008929">
    <property type="entry name" value="Chondroitin_lyas"/>
</dbReference>
<dbReference type="Proteomes" id="UP000076079">
    <property type="component" value="Chromosome"/>
</dbReference>
<evidence type="ECO:0000256" key="1">
    <source>
        <dbReference type="ARBA" id="ARBA00004196"/>
    </source>
</evidence>
<reference evidence="5" key="2">
    <citation type="submission" date="2016-04" db="EMBL/GenBank/DDBJ databases">
        <title>First Complete Genome Sequence of a Subdivision 6 Acidobacterium.</title>
        <authorList>
            <person name="Huang S."/>
            <person name="Vieira S."/>
            <person name="Bunk B."/>
            <person name="Riedel T."/>
            <person name="Sproeer C."/>
            <person name="Overmann J."/>
        </authorList>
    </citation>
    <scope>NUCLEOTIDE SEQUENCE [LARGE SCALE GENOMIC DNA]</scope>
    <source>
        <strain evidence="5">DSM 100886 HEG_-6_39</strain>
    </source>
</reference>
<dbReference type="InterPro" id="IPR012480">
    <property type="entry name" value="Hepar_II_III_C"/>
</dbReference>
<reference evidence="4 5" key="1">
    <citation type="journal article" date="2016" name="Genome Announc.">
        <title>First Complete Genome Sequence of a Subdivision 6 Acidobacterium Strain.</title>
        <authorList>
            <person name="Huang S."/>
            <person name="Vieira S."/>
            <person name="Bunk B."/>
            <person name="Riedel T."/>
            <person name="Sproer C."/>
            <person name="Overmann J."/>
        </authorList>
    </citation>
    <scope>NUCLEOTIDE SEQUENCE [LARGE SCALE GENOMIC DNA]</scope>
    <source>
        <strain evidence="5">DSM 100886 HEG_-6_39</strain>
    </source>
</reference>
<dbReference type="Pfam" id="PF07940">
    <property type="entry name" value="Hepar_II_III_C"/>
    <property type="match status" value="1"/>
</dbReference>
<dbReference type="KEGG" id="abac:LuPra_00495"/>
<name>A0A143PGY4_LUTPR</name>
<organism evidence="4 5">
    <name type="scientific">Luteitalea pratensis</name>
    <dbReference type="NCBI Taxonomy" id="1855912"/>
    <lineage>
        <taxon>Bacteria</taxon>
        <taxon>Pseudomonadati</taxon>
        <taxon>Acidobacteriota</taxon>
        <taxon>Vicinamibacteria</taxon>
        <taxon>Vicinamibacterales</taxon>
        <taxon>Vicinamibacteraceae</taxon>
        <taxon>Luteitalea</taxon>
    </lineage>
</organism>
<keyword evidence="5" id="KW-1185">Reference proteome</keyword>
<feature type="domain" description="Heparinase II/III-like C-terminal" evidence="3">
    <location>
        <begin position="438"/>
        <end position="642"/>
    </location>
</feature>
<gene>
    <name evidence="4" type="ORF">LuPra_00495</name>
</gene>
<evidence type="ECO:0000259" key="3">
    <source>
        <dbReference type="Pfam" id="PF07940"/>
    </source>
</evidence>
<feature type="region of interest" description="Disordered" evidence="2">
    <location>
        <begin position="28"/>
        <end position="70"/>
    </location>
</feature>
<evidence type="ECO:0000313" key="4">
    <source>
        <dbReference type="EMBL" id="AMY07328.1"/>
    </source>
</evidence>
<dbReference type="OrthoDB" id="175534at2"/>
<dbReference type="AlphaFoldDB" id="A0A143PGY4"/>
<evidence type="ECO:0000256" key="2">
    <source>
        <dbReference type="SAM" id="MobiDB-lite"/>
    </source>
</evidence>
<dbReference type="SUPFAM" id="SSF48230">
    <property type="entry name" value="Chondroitin AC/alginate lyase"/>
    <property type="match status" value="1"/>
</dbReference>
<protein>
    <submittedName>
        <fullName evidence="4">Heparinase II/III-like protein</fullName>
    </submittedName>
</protein>
<proteinExistence type="predicted"/>
<dbReference type="STRING" id="1855912.LuPra_00495"/>
<accession>A0A143PGY4</accession>
<dbReference type="Gene3D" id="2.70.98.70">
    <property type="match status" value="1"/>
</dbReference>
<dbReference type="GO" id="GO:0030313">
    <property type="term" value="C:cell envelope"/>
    <property type="evidence" value="ECO:0007669"/>
    <property type="project" value="UniProtKB-SubCell"/>
</dbReference>
<dbReference type="EMBL" id="CP015136">
    <property type="protein sequence ID" value="AMY07328.1"/>
    <property type="molecule type" value="Genomic_DNA"/>
</dbReference>
<dbReference type="PANTHER" id="PTHR38045">
    <property type="entry name" value="CHROMOSOME 1, WHOLE GENOME SHOTGUN SEQUENCE"/>
    <property type="match status" value="1"/>
</dbReference>
<dbReference type="GO" id="GO:0016829">
    <property type="term" value="F:lyase activity"/>
    <property type="evidence" value="ECO:0007669"/>
    <property type="project" value="InterPro"/>
</dbReference>
<comment type="subcellular location">
    <subcellularLocation>
        <location evidence="1">Cell envelope</location>
    </subcellularLocation>
</comment>
<evidence type="ECO:0000313" key="5">
    <source>
        <dbReference type="Proteomes" id="UP000076079"/>
    </source>
</evidence>
<sequence length="714" mass="77293">MTRGRIDRRTCLGALAAPMVIPARGRAAAMDAGDGRAGSPSPANADDGADAQDSPPSQATAATTPRLLFTRDELSRMRARAGHPRLSRFRDAVIARATATLTAPPLVPSITMRGEPDPPGEDKGLSCARALQGRVFTLGMAWEITGERRYLEHATVQLEQAVRDWRIWVDTAHQPPFDLMTGELSLTFGIALDWLLQANDAARRASIVNGVVGRGLDAYLAAIERPTPPGWHTAPHNWNTVCNGGAVVLALALQASIADRPRPENGAYGRAGDEAGGAAEASLADKVARVLQKAVPAMEHYWDHLRDDGGWDEGTGYWRYGHRYALMAAEALRRSGNPAGDAVFARAGVRRTGYFPLVFNPGTRLAAGFGDSNSRAYDPIFYFLGARYRDAAFIWYQDRAPLDTERVGWPDAALALIWRPVDEPWLPENTPNYTPHLPAAAVFEGIGWALLAPRQPDPPHFLSFKNGSLAANHTHLDLNHVSVGVGDEMLLIELGNRPYPADYFRADRRYGYYEIGTRGHNTVLVGGRGQVHGRKGRLLPLIERGDLRILSGVADDAYELSAPVARRHVCTLDDGQVYLVIDQIETTEAQPIELRWHTGGDWTIGDGGSALVTSGAARGAMRMLAASGIPSMSVAAADGWIRPVSVLRVECPASTRHLVATVVVPGATEAPSMSMASSRDGASAWVRIGPREIAFTLNQSGFRLRESRASAEHH</sequence>